<keyword evidence="7" id="KW-0472">Membrane</keyword>
<keyword evidence="4" id="KW-0813">Transport</keyword>
<evidence type="ECO:0000256" key="4">
    <source>
        <dbReference type="ARBA" id="ARBA00022448"/>
    </source>
</evidence>
<dbReference type="GO" id="GO:0006891">
    <property type="term" value="P:intra-Golgi vesicle-mediated transport"/>
    <property type="evidence" value="ECO:0007669"/>
    <property type="project" value="InterPro"/>
</dbReference>
<accession>A0A2K1QHP0</accession>
<dbReference type="GO" id="GO:0000139">
    <property type="term" value="C:Golgi membrane"/>
    <property type="evidence" value="ECO:0007669"/>
    <property type="project" value="UniProtKB-SubCell"/>
</dbReference>
<sequence>MTPPKPTANMVTTSMANQAPDPKELAAWEDAFEYPVPVVRKLEQQLRVQIHDNREKVRSLVGSSYRDLLGTADRIIDMNDEMRNLEDVFSEIGQKCNSRTITKLATNHARLLRDQREERVSKRRPAAEAALLQACLSTCQKTMATGGDFLLAARLLLLARLAQNSASKTPQGKRMVSEQRLKVNTQRNRLLSFIHSDISDPHITRIQMLDLLLAHALVTSSSLADVFRHLLRVRQQAISDLIESQSSAMMKKTIDLLFVTLEQVRAIFPRRMSETVERITGPQLLADPALRTVLSFDLSVYERWISPEIRNYVPWLRNNDLDTTSMSDALKQWSSEISKTILSGLSLLLDTMKKSVKIAKLRERTIRHLLEYDAKASGFDKEGLLMAARDLFAQRLSVIISSRSSAVTETLDALLKDGLAESHNVPDLWSPDLACLDLRNGANLLREQIFLRNEGHDPSLTAFSDSLTSWSSSLDDIRKTIKDMQSLRWADSLDLDTDIEEQGEKFQEFFSREDPETLKEKLATETHRALEQCLTLIEQAVKSHDATEISKNDAKQNTSVYLLRLLRLFSRYITAQDLLSSSAGIVRTLYANLAISVINNLQAANTHIDYGKDLLTAEPAAALWTGTPLLPVQPGSRSFRLLRDVSKLMNVVGGDIWGGEAVAAVKQKLIGIVSDAVEEMLKSSSKEDESGHVEAEGRGGNGTAKTEGNTEGRDAERPNEDDAAASSTEAAQEEVQKPVVSKADRCTQALFDVLYLQQVLDQPVKKGSSDLANPVGQLRGQTGLDDAAMDRLSKSAQAYHKRTYLLFGVLAGP</sequence>
<gene>
    <name evidence="9" type="ORF">CAC42_3727</name>
</gene>
<feature type="compositionally biased region" description="Basic and acidic residues" evidence="8">
    <location>
        <begin position="681"/>
        <end position="697"/>
    </location>
</feature>
<dbReference type="GO" id="GO:0017119">
    <property type="term" value="C:Golgi transport complex"/>
    <property type="evidence" value="ECO:0007669"/>
    <property type="project" value="InterPro"/>
</dbReference>
<comment type="subcellular location">
    <subcellularLocation>
        <location evidence="1">Golgi apparatus membrane</location>
        <topology evidence="1">Peripheral membrane protein</topology>
    </subcellularLocation>
</comment>
<comment type="similarity">
    <text evidence="2">Belongs to the COG1 family.</text>
</comment>
<protein>
    <recommendedName>
        <fullName evidence="3">Conserved oligomeric Golgi complex subunit 1</fullName>
    </recommendedName>
</protein>
<keyword evidence="6" id="KW-0333">Golgi apparatus</keyword>
<feature type="compositionally biased region" description="Basic and acidic residues" evidence="8">
    <location>
        <begin position="708"/>
        <end position="720"/>
    </location>
</feature>
<evidence type="ECO:0000256" key="8">
    <source>
        <dbReference type="SAM" id="MobiDB-lite"/>
    </source>
</evidence>
<feature type="region of interest" description="Disordered" evidence="8">
    <location>
        <begin position="681"/>
        <end position="739"/>
    </location>
</feature>
<dbReference type="Pfam" id="PF08700">
    <property type="entry name" value="VPS51_Exo84_N"/>
    <property type="match status" value="1"/>
</dbReference>
<keyword evidence="5" id="KW-0653">Protein transport</keyword>
<evidence type="ECO:0000256" key="7">
    <source>
        <dbReference type="ARBA" id="ARBA00023136"/>
    </source>
</evidence>
<dbReference type="InterPro" id="IPR033370">
    <property type="entry name" value="COG1"/>
</dbReference>
<dbReference type="STRING" id="2082308.A0A2K1QHP0"/>
<evidence type="ECO:0000313" key="10">
    <source>
        <dbReference type="Proteomes" id="UP000243797"/>
    </source>
</evidence>
<dbReference type="PANTHER" id="PTHR31658:SF0">
    <property type="entry name" value="CONSERVED OLIGOMERIC GOLGI COMPLEX SUBUNIT 1"/>
    <property type="match status" value="1"/>
</dbReference>
<dbReference type="Proteomes" id="UP000243797">
    <property type="component" value="Unassembled WGS sequence"/>
</dbReference>
<dbReference type="PANTHER" id="PTHR31658">
    <property type="entry name" value="CONSERVED OLIGOMERIC GOLGI COMPLEX SUBUNIT 1"/>
    <property type="match status" value="1"/>
</dbReference>
<evidence type="ECO:0000256" key="2">
    <source>
        <dbReference type="ARBA" id="ARBA00006653"/>
    </source>
</evidence>
<dbReference type="InParanoid" id="A0A2K1QHP0"/>
<comment type="caution">
    <text evidence="9">The sequence shown here is derived from an EMBL/GenBank/DDBJ whole genome shotgun (WGS) entry which is preliminary data.</text>
</comment>
<organism evidence="9 10">
    <name type="scientific">Sphaceloma murrayae</name>
    <dbReference type="NCBI Taxonomy" id="2082308"/>
    <lineage>
        <taxon>Eukaryota</taxon>
        <taxon>Fungi</taxon>
        <taxon>Dikarya</taxon>
        <taxon>Ascomycota</taxon>
        <taxon>Pezizomycotina</taxon>
        <taxon>Dothideomycetes</taxon>
        <taxon>Dothideomycetidae</taxon>
        <taxon>Myriangiales</taxon>
        <taxon>Elsinoaceae</taxon>
        <taxon>Sphaceloma</taxon>
    </lineage>
</organism>
<evidence type="ECO:0000313" key="9">
    <source>
        <dbReference type="EMBL" id="PNS14441.1"/>
    </source>
</evidence>
<dbReference type="GO" id="GO:0015031">
    <property type="term" value="P:protein transport"/>
    <property type="evidence" value="ECO:0007669"/>
    <property type="project" value="UniProtKB-KW"/>
</dbReference>
<dbReference type="EMBL" id="NKHZ01000086">
    <property type="protein sequence ID" value="PNS14441.1"/>
    <property type="molecule type" value="Genomic_DNA"/>
</dbReference>
<evidence type="ECO:0000256" key="6">
    <source>
        <dbReference type="ARBA" id="ARBA00023034"/>
    </source>
</evidence>
<keyword evidence="10" id="KW-1185">Reference proteome</keyword>
<dbReference type="AlphaFoldDB" id="A0A2K1QHP0"/>
<name>A0A2K1QHP0_9PEZI</name>
<dbReference type="OrthoDB" id="46189at2759"/>
<evidence type="ECO:0000256" key="5">
    <source>
        <dbReference type="ARBA" id="ARBA00022927"/>
    </source>
</evidence>
<reference evidence="9 10" key="1">
    <citation type="submission" date="2017-06" db="EMBL/GenBank/DDBJ databases">
        <title>Draft genome sequence of a variant of Elsinoe murrayae.</title>
        <authorList>
            <person name="Cheng Q."/>
        </authorList>
    </citation>
    <scope>NUCLEOTIDE SEQUENCE [LARGE SCALE GENOMIC DNA]</scope>
    <source>
        <strain evidence="9 10">CQ-2017a</strain>
    </source>
</reference>
<evidence type="ECO:0000256" key="3">
    <source>
        <dbReference type="ARBA" id="ARBA00020978"/>
    </source>
</evidence>
<proteinExistence type="inferred from homology"/>
<evidence type="ECO:0000256" key="1">
    <source>
        <dbReference type="ARBA" id="ARBA00004395"/>
    </source>
</evidence>